<proteinExistence type="predicted"/>
<evidence type="ECO:0000256" key="3">
    <source>
        <dbReference type="ARBA" id="ARBA00022617"/>
    </source>
</evidence>
<keyword evidence="7 9" id="KW-0408">Iron</keyword>
<dbReference type="InterPro" id="IPR036909">
    <property type="entry name" value="Cyt_c-like_dom_sf"/>
</dbReference>
<comment type="subcellular location">
    <subcellularLocation>
        <location evidence="1">Cell membrane</location>
    </subcellularLocation>
</comment>
<dbReference type="SUPFAM" id="SSF46626">
    <property type="entry name" value="Cytochrome c"/>
    <property type="match status" value="2"/>
</dbReference>
<keyword evidence="3 9" id="KW-0349">Heme</keyword>
<name>A0ABQ5ULJ7_9HYPH</name>
<evidence type="ECO:0000256" key="7">
    <source>
        <dbReference type="ARBA" id="ARBA00023004"/>
    </source>
</evidence>
<evidence type="ECO:0000259" key="10">
    <source>
        <dbReference type="PROSITE" id="PS51007"/>
    </source>
</evidence>
<evidence type="ECO:0000313" key="12">
    <source>
        <dbReference type="Proteomes" id="UP001161405"/>
    </source>
</evidence>
<dbReference type="RefSeq" id="WP_284361062.1">
    <property type="nucleotide sequence ID" value="NZ_BSNI01000001.1"/>
</dbReference>
<evidence type="ECO:0000256" key="1">
    <source>
        <dbReference type="ARBA" id="ARBA00004236"/>
    </source>
</evidence>
<dbReference type="InterPro" id="IPR014353">
    <property type="entry name" value="Membr-bd_ADH_cyt_c"/>
</dbReference>
<feature type="domain" description="Cytochrome c" evidence="10">
    <location>
        <begin position="186"/>
        <end position="296"/>
    </location>
</feature>
<evidence type="ECO:0000256" key="9">
    <source>
        <dbReference type="PROSITE-ProRule" id="PRU00433"/>
    </source>
</evidence>
<keyword evidence="5" id="KW-0732">Signal</keyword>
<evidence type="ECO:0000256" key="8">
    <source>
        <dbReference type="ARBA" id="ARBA00023136"/>
    </source>
</evidence>
<gene>
    <name evidence="11" type="ORF">GCM10007879_01650</name>
</gene>
<evidence type="ECO:0000256" key="2">
    <source>
        <dbReference type="ARBA" id="ARBA00022475"/>
    </source>
</evidence>
<accession>A0ABQ5ULJ7</accession>
<evidence type="ECO:0000256" key="6">
    <source>
        <dbReference type="ARBA" id="ARBA00022737"/>
    </source>
</evidence>
<reference evidence="11" key="1">
    <citation type="journal article" date="2014" name="Int. J. Syst. Evol. Microbiol.">
        <title>Complete genome of a new Firmicutes species belonging to the dominant human colonic microbiota ('Ruminococcus bicirculans') reveals two chromosomes and a selective capacity to utilize plant glucans.</title>
        <authorList>
            <consortium name="NISC Comparative Sequencing Program"/>
            <person name="Wegmann U."/>
            <person name="Louis P."/>
            <person name="Goesmann A."/>
            <person name="Henrissat B."/>
            <person name="Duncan S.H."/>
            <person name="Flint H.J."/>
        </authorList>
    </citation>
    <scope>NUCLEOTIDE SEQUENCE</scope>
    <source>
        <strain evidence="11">NBRC 107169</strain>
    </source>
</reference>
<sequence>MRKIVVQLVAGAAAIAAVSTIAIVAWPIGAQVELQELEGNAGRGAYLARMSGCIACHTDTENGGAPLAGGLSLPTDFGTFYSPNLTMSAKFGMGEWTIDQFAKALRQGVSPSGEPYYPAFPFPFYAKLSDQDVADLWTAFKTVPAVEIASKDHEMKFPFSFRAGLKLWRAAFVDFEKFQEDTSKSAAWNRGKYIVEGPAHCGACHTPRNFAGARQVEQRLHGANKLPDGGKSPAITKEELLEKGWTVEGLAYALKTGIKYDGDVFGGSMVEVVRDGTSFLSPKDLSAIATYLLGDQNAADK</sequence>
<evidence type="ECO:0000256" key="5">
    <source>
        <dbReference type="ARBA" id="ARBA00022729"/>
    </source>
</evidence>
<keyword evidence="4 9" id="KW-0479">Metal-binding</keyword>
<dbReference type="PANTHER" id="PTHR35008:SF8">
    <property type="entry name" value="ALCOHOL DEHYDROGENASE CYTOCHROME C SUBUNIT"/>
    <property type="match status" value="1"/>
</dbReference>
<evidence type="ECO:0000313" key="11">
    <source>
        <dbReference type="EMBL" id="GLQ15916.1"/>
    </source>
</evidence>
<dbReference type="PANTHER" id="PTHR35008">
    <property type="entry name" value="BLL4482 PROTEIN-RELATED"/>
    <property type="match status" value="1"/>
</dbReference>
<dbReference type="Gene3D" id="1.10.760.10">
    <property type="entry name" value="Cytochrome c-like domain"/>
    <property type="match status" value="1"/>
</dbReference>
<dbReference type="PIRSF" id="PIRSF000018">
    <property type="entry name" value="Mb_ADH_cyt_c"/>
    <property type="match status" value="1"/>
</dbReference>
<protein>
    <recommendedName>
        <fullName evidence="10">Cytochrome c domain-containing protein</fullName>
    </recommendedName>
</protein>
<keyword evidence="2" id="KW-1003">Cell membrane</keyword>
<keyword evidence="6" id="KW-0677">Repeat</keyword>
<organism evidence="11 12">
    <name type="scientific">Maritalea porphyrae</name>
    <dbReference type="NCBI Taxonomy" id="880732"/>
    <lineage>
        <taxon>Bacteria</taxon>
        <taxon>Pseudomonadati</taxon>
        <taxon>Pseudomonadota</taxon>
        <taxon>Alphaproteobacteria</taxon>
        <taxon>Hyphomicrobiales</taxon>
        <taxon>Devosiaceae</taxon>
        <taxon>Maritalea</taxon>
    </lineage>
</organism>
<dbReference type="EMBL" id="BSNI01000001">
    <property type="protein sequence ID" value="GLQ15916.1"/>
    <property type="molecule type" value="Genomic_DNA"/>
</dbReference>
<keyword evidence="12" id="KW-1185">Reference proteome</keyword>
<keyword evidence="8" id="KW-0472">Membrane</keyword>
<comment type="caution">
    <text evidence="11">The sequence shown here is derived from an EMBL/GenBank/DDBJ whole genome shotgun (WGS) entry which is preliminary data.</text>
</comment>
<evidence type="ECO:0000256" key="4">
    <source>
        <dbReference type="ARBA" id="ARBA00022723"/>
    </source>
</evidence>
<feature type="domain" description="Cytochrome c" evidence="10">
    <location>
        <begin position="39"/>
        <end position="144"/>
    </location>
</feature>
<dbReference type="InterPro" id="IPR009056">
    <property type="entry name" value="Cyt_c-like_dom"/>
</dbReference>
<dbReference type="Proteomes" id="UP001161405">
    <property type="component" value="Unassembled WGS sequence"/>
</dbReference>
<dbReference type="PROSITE" id="PS51007">
    <property type="entry name" value="CYTC"/>
    <property type="match status" value="2"/>
</dbReference>
<dbReference type="InterPro" id="IPR051459">
    <property type="entry name" value="Cytochrome_c-type_DH"/>
</dbReference>
<reference evidence="11" key="2">
    <citation type="submission" date="2023-01" db="EMBL/GenBank/DDBJ databases">
        <title>Draft genome sequence of Maritalea porphyrae strain NBRC 107169.</title>
        <authorList>
            <person name="Sun Q."/>
            <person name="Mori K."/>
        </authorList>
    </citation>
    <scope>NUCLEOTIDE SEQUENCE</scope>
    <source>
        <strain evidence="11">NBRC 107169</strain>
    </source>
</reference>